<evidence type="ECO:0000313" key="8">
    <source>
        <dbReference type="Proteomes" id="UP000030671"/>
    </source>
</evidence>
<dbReference type="GO" id="GO:0005886">
    <property type="term" value="C:plasma membrane"/>
    <property type="evidence" value="ECO:0007669"/>
    <property type="project" value="TreeGrafter"/>
</dbReference>
<dbReference type="GO" id="GO:0015707">
    <property type="term" value="P:nitrite transport"/>
    <property type="evidence" value="ECO:0007669"/>
    <property type="project" value="TreeGrafter"/>
</dbReference>
<feature type="transmembrane region" description="Helical" evidence="6">
    <location>
        <begin position="111"/>
        <end position="136"/>
    </location>
</feature>
<feature type="transmembrane region" description="Helical" evidence="6">
    <location>
        <begin position="148"/>
        <end position="166"/>
    </location>
</feature>
<dbReference type="PANTHER" id="PTHR30520:SF6">
    <property type="entry name" value="FORMATE_NITRATE FAMILY TRANSPORTER (EUROFUNG)"/>
    <property type="match status" value="1"/>
</dbReference>
<dbReference type="PANTHER" id="PTHR30520">
    <property type="entry name" value="FORMATE TRANSPORTER-RELATED"/>
    <property type="match status" value="1"/>
</dbReference>
<dbReference type="OrthoDB" id="4829at2759"/>
<dbReference type="AlphaFoldDB" id="W4K3E0"/>
<feature type="transmembrane region" description="Helical" evidence="6">
    <location>
        <begin position="218"/>
        <end position="240"/>
    </location>
</feature>
<comment type="similarity">
    <text evidence="5">Belongs to the FNT transporter (TC 1.A.16) family.</text>
</comment>
<protein>
    <submittedName>
        <fullName evidence="7">Formate-nitrite transporter</fullName>
    </submittedName>
</protein>
<keyword evidence="2 6" id="KW-0812">Transmembrane</keyword>
<name>W4K3E0_HETIT</name>
<dbReference type="InterPro" id="IPR000292">
    <property type="entry name" value="For/NO2_transpt"/>
</dbReference>
<proteinExistence type="inferred from homology"/>
<feature type="transmembrane region" description="Helical" evidence="6">
    <location>
        <begin position="261"/>
        <end position="283"/>
    </location>
</feature>
<evidence type="ECO:0000256" key="4">
    <source>
        <dbReference type="ARBA" id="ARBA00023136"/>
    </source>
</evidence>
<dbReference type="GO" id="GO:0015513">
    <property type="term" value="F:high-affinity secondary active nitrite transmembrane transporter activity"/>
    <property type="evidence" value="ECO:0007669"/>
    <property type="project" value="TreeGrafter"/>
</dbReference>
<dbReference type="RefSeq" id="XP_009547105.1">
    <property type="nucleotide sequence ID" value="XM_009548810.1"/>
</dbReference>
<dbReference type="Pfam" id="PF01226">
    <property type="entry name" value="Form_Nir_trans"/>
    <property type="match status" value="1"/>
</dbReference>
<reference evidence="7 8" key="1">
    <citation type="journal article" date="2012" name="New Phytol.">
        <title>Insight into trade-off between wood decay and parasitism from the genome of a fungal forest pathogen.</title>
        <authorList>
            <person name="Olson A."/>
            <person name="Aerts A."/>
            <person name="Asiegbu F."/>
            <person name="Belbahri L."/>
            <person name="Bouzid O."/>
            <person name="Broberg A."/>
            <person name="Canback B."/>
            <person name="Coutinho P.M."/>
            <person name="Cullen D."/>
            <person name="Dalman K."/>
            <person name="Deflorio G."/>
            <person name="van Diepen L.T."/>
            <person name="Dunand C."/>
            <person name="Duplessis S."/>
            <person name="Durling M."/>
            <person name="Gonthier P."/>
            <person name="Grimwood J."/>
            <person name="Fossdal C.G."/>
            <person name="Hansson D."/>
            <person name="Henrissat B."/>
            <person name="Hietala A."/>
            <person name="Himmelstrand K."/>
            <person name="Hoffmeister D."/>
            <person name="Hogberg N."/>
            <person name="James T.Y."/>
            <person name="Karlsson M."/>
            <person name="Kohler A."/>
            <person name="Kues U."/>
            <person name="Lee Y.H."/>
            <person name="Lin Y.C."/>
            <person name="Lind M."/>
            <person name="Lindquist E."/>
            <person name="Lombard V."/>
            <person name="Lucas S."/>
            <person name="Lunden K."/>
            <person name="Morin E."/>
            <person name="Murat C."/>
            <person name="Park J."/>
            <person name="Raffaello T."/>
            <person name="Rouze P."/>
            <person name="Salamov A."/>
            <person name="Schmutz J."/>
            <person name="Solheim H."/>
            <person name="Stahlberg J."/>
            <person name="Velez H."/>
            <person name="de Vries R.P."/>
            <person name="Wiebenga A."/>
            <person name="Woodward S."/>
            <person name="Yakovlev I."/>
            <person name="Garbelotto M."/>
            <person name="Martin F."/>
            <person name="Grigoriev I.V."/>
            <person name="Stenlid J."/>
        </authorList>
    </citation>
    <scope>NUCLEOTIDE SEQUENCE [LARGE SCALE GENOMIC DNA]</scope>
    <source>
        <strain evidence="7 8">TC 32-1</strain>
    </source>
</reference>
<evidence type="ECO:0000256" key="3">
    <source>
        <dbReference type="ARBA" id="ARBA00022989"/>
    </source>
</evidence>
<accession>W4K3E0</accession>
<dbReference type="InterPro" id="IPR023271">
    <property type="entry name" value="Aquaporin-like"/>
</dbReference>
<dbReference type="STRING" id="747525.W4K3E0"/>
<gene>
    <name evidence="7" type="ORF">HETIRDRAFT_169100</name>
</gene>
<evidence type="ECO:0000256" key="6">
    <source>
        <dbReference type="SAM" id="Phobius"/>
    </source>
</evidence>
<feature type="transmembrane region" description="Helical" evidence="6">
    <location>
        <begin position="187"/>
        <end position="206"/>
    </location>
</feature>
<feature type="transmembrane region" description="Helical" evidence="6">
    <location>
        <begin position="31"/>
        <end position="49"/>
    </location>
</feature>
<evidence type="ECO:0000313" key="7">
    <source>
        <dbReference type="EMBL" id="ETW80343.1"/>
    </source>
</evidence>
<keyword evidence="8" id="KW-1185">Reference proteome</keyword>
<evidence type="ECO:0000256" key="1">
    <source>
        <dbReference type="ARBA" id="ARBA00004141"/>
    </source>
</evidence>
<dbReference type="Gene3D" id="1.20.1080.10">
    <property type="entry name" value="Glycerol uptake facilitator protein"/>
    <property type="match status" value="1"/>
</dbReference>
<keyword evidence="4 6" id="KW-0472">Membrane</keyword>
<dbReference type="InParanoid" id="W4K3E0"/>
<feature type="transmembrane region" description="Helical" evidence="6">
    <location>
        <begin position="69"/>
        <end position="90"/>
    </location>
</feature>
<keyword evidence="3 6" id="KW-1133">Transmembrane helix</keyword>
<evidence type="ECO:0000256" key="5">
    <source>
        <dbReference type="ARBA" id="ARBA00049660"/>
    </source>
</evidence>
<comment type="subcellular location">
    <subcellularLocation>
        <location evidence="1">Membrane</location>
        <topology evidence="1">Multi-pass membrane protein</topology>
    </subcellularLocation>
</comment>
<dbReference type="EMBL" id="KI925459">
    <property type="protein sequence ID" value="ETW80343.1"/>
    <property type="molecule type" value="Genomic_DNA"/>
</dbReference>
<dbReference type="eggNOG" id="ENOG502QUGF">
    <property type="taxonomic scope" value="Eukaryota"/>
</dbReference>
<dbReference type="HOGENOM" id="CLU_036896_0_1_1"/>
<dbReference type="GeneID" id="20668203"/>
<dbReference type="Proteomes" id="UP000030671">
    <property type="component" value="Unassembled WGS sequence"/>
</dbReference>
<dbReference type="KEGG" id="hir:HETIRDRAFT_169100"/>
<organism evidence="7 8">
    <name type="scientific">Heterobasidion irregulare (strain TC 32-1)</name>
    <dbReference type="NCBI Taxonomy" id="747525"/>
    <lineage>
        <taxon>Eukaryota</taxon>
        <taxon>Fungi</taxon>
        <taxon>Dikarya</taxon>
        <taxon>Basidiomycota</taxon>
        <taxon>Agaricomycotina</taxon>
        <taxon>Agaricomycetes</taxon>
        <taxon>Russulales</taxon>
        <taxon>Bondarzewiaceae</taxon>
        <taxon>Heterobasidion</taxon>
        <taxon>Heterobasidion annosum species complex</taxon>
    </lineage>
</organism>
<evidence type="ECO:0000256" key="2">
    <source>
        <dbReference type="ARBA" id="ARBA00022692"/>
    </source>
</evidence>
<sequence>MGTSSTLRPAEVAAAFVELAVIKHRTRLDIIFFKAFLAGVMLSFGGLLSEVIQGGAPGLNTSNPGIVKVLGGFVFPVGLVMIVLQGQELLTSNMMIFPMAVMKHAIPWWSLPLNWLVVTFGNLVGCLFFAAILVKYSGVLSTAPYDTFVQTFAMCAMTLFLHGISYSHMLSRSIVSHKAGDPEWHQIFLRGIGCNWLVSVAVWQAAGATETISKVFAIWIPIWIFVACGYDHVVANMFSVPLGIMFHANLTTAEYIRKSFIAAYIGNIVGALFVAIPAVYFYLSDYRAGGLVDAEAGGAYAEKMTEIQSEADGNGHKRED</sequence>